<sequence length="43" mass="4823">MPKVTILSVGKWVGLEQCLALSKNNMKAHLPETSLCFGDRHIR</sequence>
<dbReference type="EMBL" id="FQ790282">
    <property type="protein sequence ID" value="CCD46624.1"/>
    <property type="molecule type" value="Genomic_DNA"/>
</dbReference>
<protein>
    <submittedName>
        <fullName evidence="1">Uncharacterized protein</fullName>
    </submittedName>
</protein>
<reference evidence="2" key="1">
    <citation type="journal article" date="2011" name="PLoS Genet.">
        <title>Genomic analysis of the necrotrophic fungal pathogens Sclerotinia sclerotiorum and Botrytis cinerea.</title>
        <authorList>
            <person name="Amselem J."/>
            <person name="Cuomo C.A."/>
            <person name="van Kan J.A."/>
            <person name="Viaud M."/>
            <person name="Benito E.P."/>
            <person name="Couloux A."/>
            <person name="Coutinho P.M."/>
            <person name="de Vries R.P."/>
            <person name="Dyer P.S."/>
            <person name="Fillinger S."/>
            <person name="Fournier E."/>
            <person name="Gout L."/>
            <person name="Hahn M."/>
            <person name="Kohn L."/>
            <person name="Lapalu N."/>
            <person name="Plummer K.M."/>
            <person name="Pradier J.M."/>
            <person name="Quevillon E."/>
            <person name="Sharon A."/>
            <person name="Simon A."/>
            <person name="ten Have A."/>
            <person name="Tudzynski B."/>
            <person name="Tudzynski P."/>
            <person name="Wincker P."/>
            <person name="Andrew M."/>
            <person name="Anthouard V."/>
            <person name="Beever R.E."/>
            <person name="Beffa R."/>
            <person name="Benoit I."/>
            <person name="Bouzid O."/>
            <person name="Brault B."/>
            <person name="Chen Z."/>
            <person name="Choquer M."/>
            <person name="Collemare J."/>
            <person name="Cotton P."/>
            <person name="Danchin E.G."/>
            <person name="Da Silva C."/>
            <person name="Gautier A."/>
            <person name="Giraud C."/>
            <person name="Giraud T."/>
            <person name="Gonzalez C."/>
            <person name="Grossetete S."/>
            <person name="Guldener U."/>
            <person name="Henrissat B."/>
            <person name="Howlett B.J."/>
            <person name="Kodira C."/>
            <person name="Kretschmer M."/>
            <person name="Lappartient A."/>
            <person name="Leroch M."/>
            <person name="Levis C."/>
            <person name="Mauceli E."/>
            <person name="Neuveglise C."/>
            <person name="Oeser B."/>
            <person name="Pearson M."/>
            <person name="Poulain J."/>
            <person name="Poussereau N."/>
            <person name="Quesneville H."/>
            <person name="Rascle C."/>
            <person name="Schumacher J."/>
            <person name="Segurens B."/>
            <person name="Sexton A."/>
            <person name="Silva E."/>
            <person name="Sirven C."/>
            <person name="Soanes D.M."/>
            <person name="Talbot N.J."/>
            <person name="Templeton M."/>
            <person name="Yandava C."/>
            <person name="Yarden O."/>
            <person name="Zeng Q."/>
            <person name="Rollins J.A."/>
            <person name="Lebrun M.H."/>
            <person name="Dickman M."/>
        </authorList>
    </citation>
    <scope>NUCLEOTIDE SEQUENCE [LARGE SCALE GENOMIC DNA]</scope>
    <source>
        <strain evidence="2">T4</strain>
    </source>
</reference>
<proteinExistence type="predicted"/>
<dbReference type="Proteomes" id="UP000008177">
    <property type="component" value="Unplaced contigs"/>
</dbReference>
<dbReference type="InParanoid" id="G2Y1T4"/>
<evidence type="ECO:0000313" key="2">
    <source>
        <dbReference type="Proteomes" id="UP000008177"/>
    </source>
</evidence>
<evidence type="ECO:0000313" key="1">
    <source>
        <dbReference type="EMBL" id="CCD46624.1"/>
    </source>
</evidence>
<dbReference type="AlphaFoldDB" id="G2Y1T4"/>
<name>G2Y1T4_BOTF4</name>
<dbReference type="HOGENOM" id="CLU_3242044_0_0_1"/>
<organism evidence="1 2">
    <name type="scientific">Botryotinia fuckeliana (strain T4)</name>
    <name type="common">Noble rot fungus</name>
    <name type="synonym">Botrytis cinerea</name>
    <dbReference type="NCBI Taxonomy" id="999810"/>
    <lineage>
        <taxon>Eukaryota</taxon>
        <taxon>Fungi</taxon>
        <taxon>Dikarya</taxon>
        <taxon>Ascomycota</taxon>
        <taxon>Pezizomycotina</taxon>
        <taxon>Leotiomycetes</taxon>
        <taxon>Helotiales</taxon>
        <taxon>Sclerotiniaceae</taxon>
        <taxon>Botrytis</taxon>
    </lineage>
</organism>
<gene>
    <name evidence="1" type="ORF">BofuT4_uP042350.1</name>
</gene>
<accession>G2Y1T4</accession>